<dbReference type="Proteomes" id="UP000193719">
    <property type="component" value="Unassembled WGS sequence"/>
</dbReference>
<feature type="chain" id="PRO_5012372555" evidence="2">
    <location>
        <begin position="25"/>
        <end position="1779"/>
    </location>
</feature>
<reference evidence="3 4" key="1">
    <citation type="submission" date="2016-08" db="EMBL/GenBank/DDBJ databases">
        <title>Genomes of anaerobic fungi encode conserved fungal cellulosomes for biomass hydrolysis.</title>
        <authorList>
            <consortium name="DOE Joint Genome Institute"/>
            <person name="Haitjema C.H."/>
            <person name="Gilmore S.P."/>
            <person name="Henske J.K."/>
            <person name="Solomon K.V."/>
            <person name="De Groot R."/>
            <person name="Kuo A."/>
            <person name="Mondo S.J."/>
            <person name="Salamov A.A."/>
            <person name="Labutti K."/>
            <person name="Zhao Z."/>
            <person name="Chiniquy J."/>
            <person name="Barry K."/>
            <person name="Brewer H.M."/>
            <person name="Purvine S.O."/>
            <person name="Wright A.T."/>
            <person name="Boxma B."/>
            <person name="Van Alen T."/>
            <person name="Hackstein J.H."/>
            <person name="Baker S.E."/>
            <person name="Grigoriev I.V."/>
            <person name="O'Malley M.A."/>
        </authorList>
    </citation>
    <scope>NUCLEOTIDE SEQUENCE [LARGE SCALE GENOMIC DNA]</scope>
    <source>
        <strain evidence="4">finn</strain>
    </source>
</reference>
<comment type="caution">
    <text evidence="3">The sequence shown here is derived from an EMBL/GenBank/DDBJ whole genome shotgun (WGS) entry which is preliminary data.</text>
</comment>
<accession>A0A1Y1V1X5</accession>
<gene>
    <name evidence="3" type="ORF">BCR36DRAFT_458370</name>
</gene>
<feature type="signal peptide" evidence="2">
    <location>
        <begin position="1"/>
        <end position="24"/>
    </location>
</feature>
<evidence type="ECO:0000313" key="3">
    <source>
        <dbReference type="EMBL" id="ORX44740.1"/>
    </source>
</evidence>
<proteinExistence type="predicted"/>
<dbReference type="OrthoDB" id="2138778at2759"/>
<keyword evidence="4" id="KW-1185">Reference proteome</keyword>
<organism evidence="3 4">
    <name type="scientific">Piromyces finnis</name>
    <dbReference type="NCBI Taxonomy" id="1754191"/>
    <lineage>
        <taxon>Eukaryota</taxon>
        <taxon>Fungi</taxon>
        <taxon>Fungi incertae sedis</taxon>
        <taxon>Chytridiomycota</taxon>
        <taxon>Chytridiomycota incertae sedis</taxon>
        <taxon>Neocallimastigomycetes</taxon>
        <taxon>Neocallimastigales</taxon>
        <taxon>Neocallimastigaceae</taxon>
        <taxon>Piromyces</taxon>
    </lineage>
</organism>
<feature type="coiled-coil region" evidence="1">
    <location>
        <begin position="1634"/>
        <end position="1661"/>
    </location>
</feature>
<keyword evidence="1" id="KW-0175">Coiled coil</keyword>
<name>A0A1Y1V1X5_9FUNG</name>
<reference evidence="3 4" key="2">
    <citation type="submission" date="2016-08" db="EMBL/GenBank/DDBJ databases">
        <title>Pervasive Adenine N6-methylation of Active Genes in Fungi.</title>
        <authorList>
            <consortium name="DOE Joint Genome Institute"/>
            <person name="Mondo S.J."/>
            <person name="Dannebaum R.O."/>
            <person name="Kuo R.C."/>
            <person name="Labutti K."/>
            <person name="Haridas S."/>
            <person name="Kuo A."/>
            <person name="Salamov A."/>
            <person name="Ahrendt S.R."/>
            <person name="Lipzen A."/>
            <person name="Sullivan W."/>
            <person name="Andreopoulos W.B."/>
            <person name="Clum A."/>
            <person name="Lindquist E."/>
            <person name="Daum C."/>
            <person name="Ramamoorthy G.K."/>
            <person name="Gryganskyi A."/>
            <person name="Culley D."/>
            <person name="Magnuson J.K."/>
            <person name="James T.Y."/>
            <person name="O'Malley M.A."/>
            <person name="Stajich J.E."/>
            <person name="Spatafora J.W."/>
            <person name="Visel A."/>
            <person name="Grigoriev I.V."/>
        </authorList>
    </citation>
    <scope>NUCLEOTIDE SEQUENCE [LARGE SCALE GENOMIC DNA]</scope>
    <source>
        <strain evidence="4">finn</strain>
    </source>
</reference>
<evidence type="ECO:0000313" key="4">
    <source>
        <dbReference type="Proteomes" id="UP000193719"/>
    </source>
</evidence>
<evidence type="ECO:0000256" key="2">
    <source>
        <dbReference type="SAM" id="SignalP"/>
    </source>
</evidence>
<evidence type="ECO:0000256" key="1">
    <source>
        <dbReference type="SAM" id="Coils"/>
    </source>
</evidence>
<dbReference type="EMBL" id="MCFH01000044">
    <property type="protein sequence ID" value="ORX44740.1"/>
    <property type="molecule type" value="Genomic_DNA"/>
</dbReference>
<sequence>MKQYFKLFLFFWLLTEYQKIFVNAYLKSISTCVIIDNQCIYNQLAISNSYCYEENTFRIYKTNIQNKQLKRRENNYIDKKKKKINNNINSFKSEQFKYYKKNDRSIYNVKKYENKFLSANKNNVNNTVLQYHSKINHTNNAPLSLNKEISNKSFHKKVILENFDINNDDKKSDIDNYQEPIRVKLMPRTTGLEDYSSVLCKIEYDNFSKRGIYLFDNNNRLINNTSIPIKTIYICQKDNSTSCHLPKENGFYLSTFQNREVIELSGLQNADTILQSIKPEDGYSFINAELLPKTSNKYERDIISCKYNTLKKEVLCNIEDGSNGSYYIQKKSNNKTGIIECSKGKCLLKNNILNGFYVNSAASSMNNTLIYCYNNNCSFKIAKNDQYYIGIQQDNNVMIECNNNKCFYNKLIEEGYYINSGTSIEDNDKPLIYCDSIHLCNSINILYYKNSYFISKAHTGHLISCKNDTYCKEDKSLANIGYYINGSQDIITSNPKLIYCSDEKANSNNIECKEVDITNTNKNEYFISGKQGYLITYKIVDVNKYALIHTHPEEGYFLNNNINNNTFPLIYCKGAKNSTLAISCQPTTSNNGYYLMQSSKVNINENLFSQLIFCENSKCQNKDPFKGYYIYALDSKQIISCNGRQCSLEKPDDCQATITPKFYIAGNCCIYQSQLSLITKSFNITNTINNGMEFKNFSIPLQSESTSKYAYFEVKFSEFPGMTVNPGSLYKVSNYSITYFPYDGYFILNSNNEQLLSLNTTITKYDINTMKIFNCNSSTESCIEEKECLESKFILYEPLKLGMKCTNSTLDVLTTKGSYLDDTNNSVIRCNDNKECKSLTVSAITNSTLYEFNTNIENCYLLNSGYKNTTDLLIKCNRTACELFEPQKGYYFDCEAKKIINYQNIKDFYYVNNTMDYPTYYINKGALTPSENLITCTKNNCIPTLPATGYYLSHNNNSIIHCKNSFECTEESLKEGYYPDANSFVNGTNYIIHCALNSINNMNCYKEKANDGYYISIYNNTLINCINNDNTCNTISNKPGIYVSALLKNTITSNKLTSRDLPTNLNQKDRNLINCTNTECNQLSEKELMAIPICEFSNNKCFISTRYSSLQMDINLITQGGYCTNYYHSQLYFATDSINTSYDINKDYNELFDNININCIEASSVYRSYYYTIENIIYNIDDNQISQKLDNGLYFIDTQNHTLLNSNNIKLYNEDSIELYECNGEYCKILKNISSVFYFVDVNKHMFMFDPSYNKFFFPQNNNITCTRQDQNICKVSIDDNNEEFCIDTSGQLVFLQNQTTKSTRQCVMMEYTDSEAYVFSKNLYRLSSYSAKLIEEKGYYLINNNTRITAEFKDFNDPSQLIILYGCNENHCDEYKPNEGVYYYDNIMKSLFKYENNIWSKATISGYANISLYPGYTHVFKFDVDNDSAIIKSKGLMNGIFYTIDQKMFQCDLNKECREIEDTGYVMTSSGNIYYCEYNSKATTQKVYEDTSLESSNKGYRNILSSCIKQKCNVGEYYYLKNNYYQCLRDSIFSLMKMEQCIDYIDVKDIKENHSDIASTEGFGKYIIHFPLMDQENYPENIKYMNYLITVHNNSTAEDSYVSSDYLSSISGVFSNCRYDLETATMVFDLICINNYVSSAKQLEKQNEELLNKKDNSIAKGSMSKYDISGIISFLKKRKNNNDENVEDSDGDEYKNDSSIETNIKDKNIKFLEEFDISYKKNSDLFICSTKKYGYTECQKDKNNPNKCVPSKAIFNYKLSKDSIYIILLWLIVKILYI</sequence>
<protein>
    <submittedName>
        <fullName evidence="3">Scaffoldin</fullName>
    </submittedName>
</protein>
<keyword evidence="2" id="KW-0732">Signal</keyword>
<dbReference type="STRING" id="1754191.A0A1Y1V1X5"/>